<accession>A0A5B7F4V1</accession>
<keyword evidence="2" id="KW-1185">Reference proteome</keyword>
<proteinExistence type="predicted"/>
<dbReference type="EMBL" id="VSRR010004592">
    <property type="protein sequence ID" value="MPC40133.1"/>
    <property type="molecule type" value="Genomic_DNA"/>
</dbReference>
<organism evidence="1 2">
    <name type="scientific">Portunus trituberculatus</name>
    <name type="common">Swimming crab</name>
    <name type="synonym">Neptunus trituberculatus</name>
    <dbReference type="NCBI Taxonomy" id="210409"/>
    <lineage>
        <taxon>Eukaryota</taxon>
        <taxon>Metazoa</taxon>
        <taxon>Ecdysozoa</taxon>
        <taxon>Arthropoda</taxon>
        <taxon>Crustacea</taxon>
        <taxon>Multicrustacea</taxon>
        <taxon>Malacostraca</taxon>
        <taxon>Eumalacostraca</taxon>
        <taxon>Eucarida</taxon>
        <taxon>Decapoda</taxon>
        <taxon>Pleocyemata</taxon>
        <taxon>Brachyura</taxon>
        <taxon>Eubrachyura</taxon>
        <taxon>Portunoidea</taxon>
        <taxon>Portunidae</taxon>
        <taxon>Portuninae</taxon>
        <taxon>Portunus</taxon>
    </lineage>
</organism>
<dbReference type="AlphaFoldDB" id="A0A5B7F4V1"/>
<evidence type="ECO:0000313" key="2">
    <source>
        <dbReference type="Proteomes" id="UP000324222"/>
    </source>
</evidence>
<evidence type="ECO:0000313" key="1">
    <source>
        <dbReference type="EMBL" id="MPC40133.1"/>
    </source>
</evidence>
<dbReference type="Proteomes" id="UP000324222">
    <property type="component" value="Unassembled WGS sequence"/>
</dbReference>
<gene>
    <name evidence="1" type="ORF">E2C01_033688</name>
</gene>
<sequence length="66" mass="7228">MASFSCAACSAKVRPRRSGPGSPFKALRAAFVSQHRFVLLQLLQHKSEEIVFLETGSDSRSLGLSY</sequence>
<name>A0A5B7F4V1_PORTR</name>
<protein>
    <submittedName>
        <fullName evidence="1">Uncharacterized protein</fullName>
    </submittedName>
</protein>
<comment type="caution">
    <text evidence="1">The sequence shown here is derived from an EMBL/GenBank/DDBJ whole genome shotgun (WGS) entry which is preliminary data.</text>
</comment>
<reference evidence="1 2" key="1">
    <citation type="submission" date="2019-05" db="EMBL/GenBank/DDBJ databases">
        <title>Another draft genome of Portunus trituberculatus and its Hox gene families provides insights of decapod evolution.</title>
        <authorList>
            <person name="Jeong J.-H."/>
            <person name="Song I."/>
            <person name="Kim S."/>
            <person name="Choi T."/>
            <person name="Kim D."/>
            <person name="Ryu S."/>
            <person name="Kim W."/>
        </authorList>
    </citation>
    <scope>NUCLEOTIDE SEQUENCE [LARGE SCALE GENOMIC DNA]</scope>
    <source>
        <tissue evidence="1">Muscle</tissue>
    </source>
</reference>